<proteinExistence type="predicted"/>
<dbReference type="EMBL" id="JACXJA010000003">
    <property type="protein sequence ID" value="MBD2860888.1"/>
    <property type="molecule type" value="Genomic_DNA"/>
</dbReference>
<name>A0A927C683_9BACL</name>
<dbReference type="GO" id="GO:0016020">
    <property type="term" value="C:membrane"/>
    <property type="evidence" value="ECO:0007669"/>
    <property type="project" value="InterPro"/>
</dbReference>
<sequence length="234" mass="26871">MSSGTAIPSMPFTWTPQNKTLLCSLATGPKHTELLRIMAPTAAYYALRHKMDCLVMPFRDRLDPSRPPAWDKVILIRHALSLYDTVIWIDADTIICDPARDIQAVLDPRFSMHLVLHPYNGKVTANTGVWICQNHTATFELLENVWNHTACIHHPWWEQAALMDLLGYDLKTWTFHAPTPYTHLVQYLDEEWNCRPEQGGSPVIKHFLSNKKKPHRMLDSYNRFLKEIGEGGAL</sequence>
<protein>
    <recommendedName>
        <fullName evidence="5">Nucleotide-diphospho-sugar transferase domain-containing protein</fullName>
    </recommendedName>
</protein>
<evidence type="ECO:0000313" key="4">
    <source>
        <dbReference type="Proteomes" id="UP000639396"/>
    </source>
</evidence>
<organism evidence="3 4">
    <name type="scientific">Paenibacillus oceani</name>
    <dbReference type="NCBI Taxonomy" id="2772510"/>
    <lineage>
        <taxon>Bacteria</taxon>
        <taxon>Bacillati</taxon>
        <taxon>Bacillota</taxon>
        <taxon>Bacilli</taxon>
        <taxon>Bacillales</taxon>
        <taxon>Paenibacillaceae</taxon>
        <taxon>Paenibacillus</taxon>
    </lineage>
</organism>
<evidence type="ECO:0008006" key="5">
    <source>
        <dbReference type="Google" id="ProtNLM"/>
    </source>
</evidence>
<keyword evidence="4" id="KW-1185">Reference proteome</keyword>
<dbReference type="InterPro" id="IPR029044">
    <property type="entry name" value="Nucleotide-diphossugar_trans"/>
</dbReference>
<dbReference type="PANTHER" id="PTHR31306">
    <property type="entry name" value="ALPHA-1,6-MANNOSYLTRANSFERASE MNN11-RELATED"/>
    <property type="match status" value="1"/>
</dbReference>
<dbReference type="GO" id="GO:0016757">
    <property type="term" value="F:glycosyltransferase activity"/>
    <property type="evidence" value="ECO:0007669"/>
    <property type="project" value="UniProtKB-KW"/>
</dbReference>
<gene>
    <name evidence="3" type="ORF">IDH45_02665</name>
</gene>
<dbReference type="Gene3D" id="3.90.550.10">
    <property type="entry name" value="Spore Coat Polysaccharide Biosynthesis Protein SpsA, Chain A"/>
    <property type="match status" value="1"/>
</dbReference>
<reference evidence="3" key="1">
    <citation type="submission" date="2020-09" db="EMBL/GenBank/DDBJ databases">
        <title>A novel bacterium of genus Paenibacillus, isolated from South China Sea.</title>
        <authorList>
            <person name="Huang H."/>
            <person name="Mo K."/>
            <person name="Hu Y."/>
        </authorList>
    </citation>
    <scope>NUCLEOTIDE SEQUENCE</scope>
    <source>
        <strain evidence="3">IB182363</strain>
    </source>
</reference>
<evidence type="ECO:0000313" key="3">
    <source>
        <dbReference type="EMBL" id="MBD2860888.1"/>
    </source>
</evidence>
<dbReference type="AlphaFoldDB" id="A0A927C683"/>
<dbReference type="Proteomes" id="UP000639396">
    <property type="component" value="Unassembled WGS sequence"/>
</dbReference>
<dbReference type="PANTHER" id="PTHR31306:SF4">
    <property type="entry name" value="ALPHA-1,2-GALACTOSYLTRANSFERASE"/>
    <property type="match status" value="1"/>
</dbReference>
<dbReference type="InterPro" id="IPR008630">
    <property type="entry name" value="Glyco_trans_34"/>
</dbReference>
<accession>A0A927C683</accession>
<comment type="caution">
    <text evidence="3">The sequence shown here is derived from an EMBL/GenBank/DDBJ whole genome shotgun (WGS) entry which is preliminary data.</text>
</comment>
<keyword evidence="2" id="KW-0808">Transferase</keyword>
<dbReference type="RefSeq" id="WP_190924404.1">
    <property type="nucleotide sequence ID" value="NZ_JACXJA010000003.1"/>
</dbReference>
<keyword evidence="1" id="KW-0328">Glycosyltransferase</keyword>
<evidence type="ECO:0000256" key="2">
    <source>
        <dbReference type="ARBA" id="ARBA00022679"/>
    </source>
</evidence>
<dbReference type="GO" id="GO:0006487">
    <property type="term" value="P:protein N-linked glycosylation"/>
    <property type="evidence" value="ECO:0007669"/>
    <property type="project" value="TreeGrafter"/>
</dbReference>
<dbReference type="SUPFAM" id="SSF53448">
    <property type="entry name" value="Nucleotide-diphospho-sugar transferases"/>
    <property type="match status" value="1"/>
</dbReference>
<evidence type="ECO:0000256" key="1">
    <source>
        <dbReference type="ARBA" id="ARBA00022676"/>
    </source>
</evidence>